<name>N4U0J1_FUSC1</name>
<feature type="domain" description="Carboxylesterase type B" evidence="4">
    <location>
        <begin position="27"/>
        <end position="498"/>
    </location>
</feature>
<dbReference type="AlphaFoldDB" id="N4U0J1"/>
<dbReference type="OMA" id="WGQFTYG"/>
<dbReference type="VEuPathDB" id="FungiDB:FOC1_g10005713"/>
<sequence length="519" mass="56745">MASHLVVLLLGIHGVLASEGPVVDLGYGEPPIGDLRFAKPVAPKGRNVTIDKGDVGRICPQSMAAWEVYTSFTGPDFLSGKISTLTDDHKHALHEPSDLKIVIDPRETEDCLFLDVVTPVETFDSPVKKLAPVIFWLSGGGYTTGEKGWFDPAGLIKASYASSPEGLVFVSANYRLMSSSETIVANAALYDQRLALEWIQENIHQFGGDPTRVTIMGESAGGASIYHHLTAFGGKDKTTLFQRAIPQSTGWVHIANEKLENDVIDTFLALAKVPDLKTARKLSTEEVQEANRLLISNSAWGTSTTGPFVDGLYVPENPDKLFAEGRHIQKVDVLIGFNEDEGLIFTSPESNDNAGYRKFLESTYSNASPETLDHIETKLYPPVFDGSYGYTNQTGRASITKAESEFTCKYGFLQAAYGNRAKSYRFNVYPGLHGSEMHYTFYNGPKRNPQVDEAIAVGFQELLTSFAAIGNATSLAAPQGVPVYGEERRMLYIGNEGFGITTDATVPECCKFWQSGIYL</sequence>
<dbReference type="Pfam" id="PF00135">
    <property type="entry name" value="COesterase"/>
    <property type="match status" value="1"/>
</dbReference>
<dbReference type="InterPro" id="IPR019819">
    <property type="entry name" value="Carboxylesterase_B_CS"/>
</dbReference>
<protein>
    <recommendedName>
        <fullName evidence="3">Carboxylic ester hydrolase</fullName>
        <ecNumber evidence="3">3.1.1.-</ecNumber>
    </recommendedName>
</protein>
<evidence type="ECO:0000313" key="5">
    <source>
        <dbReference type="EMBL" id="ENH64942.1"/>
    </source>
</evidence>
<gene>
    <name evidence="5" type="ORF">FOC1_g10005713</name>
</gene>
<dbReference type="InterPro" id="IPR002018">
    <property type="entry name" value="CarbesteraseB"/>
</dbReference>
<dbReference type="InterPro" id="IPR050309">
    <property type="entry name" value="Type-B_Carboxylest/Lipase"/>
</dbReference>
<proteinExistence type="inferred from homology"/>
<evidence type="ECO:0000256" key="2">
    <source>
        <dbReference type="ARBA" id="ARBA00022801"/>
    </source>
</evidence>
<feature type="chain" id="PRO_5005142059" description="Carboxylic ester hydrolase" evidence="3">
    <location>
        <begin position="18"/>
        <end position="519"/>
    </location>
</feature>
<organism evidence="5 6">
    <name type="scientific">Fusarium oxysporum f. sp. cubense (strain race 1)</name>
    <name type="common">Panama disease fungus</name>
    <dbReference type="NCBI Taxonomy" id="1229664"/>
    <lineage>
        <taxon>Eukaryota</taxon>
        <taxon>Fungi</taxon>
        <taxon>Dikarya</taxon>
        <taxon>Ascomycota</taxon>
        <taxon>Pezizomycotina</taxon>
        <taxon>Sordariomycetes</taxon>
        <taxon>Hypocreomycetidae</taxon>
        <taxon>Hypocreales</taxon>
        <taxon>Nectriaceae</taxon>
        <taxon>Fusarium</taxon>
        <taxon>Fusarium oxysporum species complex</taxon>
    </lineage>
</organism>
<dbReference type="SUPFAM" id="SSF53474">
    <property type="entry name" value="alpha/beta-Hydrolases"/>
    <property type="match status" value="1"/>
</dbReference>
<dbReference type="OrthoDB" id="408631at2759"/>
<dbReference type="Gene3D" id="3.40.50.1820">
    <property type="entry name" value="alpha/beta hydrolase"/>
    <property type="match status" value="1"/>
</dbReference>
<evidence type="ECO:0000313" key="6">
    <source>
        <dbReference type="Proteomes" id="UP000016928"/>
    </source>
</evidence>
<dbReference type="EMBL" id="KB730516">
    <property type="protein sequence ID" value="ENH64942.1"/>
    <property type="molecule type" value="Genomic_DNA"/>
</dbReference>
<dbReference type="InterPro" id="IPR029058">
    <property type="entry name" value="AB_hydrolase_fold"/>
</dbReference>
<dbReference type="PROSITE" id="PS00941">
    <property type="entry name" value="CARBOXYLESTERASE_B_2"/>
    <property type="match status" value="1"/>
</dbReference>
<comment type="similarity">
    <text evidence="1 3">Belongs to the type-B carboxylesterase/lipase family.</text>
</comment>
<dbReference type="PROSITE" id="PS00122">
    <property type="entry name" value="CARBOXYLESTERASE_B_1"/>
    <property type="match status" value="1"/>
</dbReference>
<evidence type="ECO:0000259" key="4">
    <source>
        <dbReference type="Pfam" id="PF00135"/>
    </source>
</evidence>
<feature type="signal peptide" evidence="3">
    <location>
        <begin position="1"/>
        <end position="17"/>
    </location>
</feature>
<evidence type="ECO:0000256" key="1">
    <source>
        <dbReference type="ARBA" id="ARBA00005964"/>
    </source>
</evidence>
<dbReference type="InterPro" id="IPR019826">
    <property type="entry name" value="Carboxylesterase_B_AS"/>
</dbReference>
<accession>N4U0J1</accession>
<reference evidence="6" key="1">
    <citation type="submission" date="2012-09" db="EMBL/GenBank/DDBJ databases">
        <title>Genome sequencing and comparative transcriptomics of race 1 and race 4 of banana pathogen: Fusarium oxysporum f. sp. cubense.</title>
        <authorList>
            <person name="Fang X."/>
            <person name="Huang J."/>
        </authorList>
    </citation>
    <scope>NUCLEOTIDE SEQUENCE [LARGE SCALE GENOMIC DNA]</scope>
    <source>
        <strain evidence="6">race 1</strain>
    </source>
</reference>
<evidence type="ECO:0000256" key="3">
    <source>
        <dbReference type="RuleBase" id="RU361235"/>
    </source>
</evidence>
<reference evidence="6" key="2">
    <citation type="journal article" date="2014" name="PLoS ONE">
        <title>Genome and Transcriptome Analysis of the Fungal Pathogen Fusarium oxysporum f. sp. cubense Causing Banana Vascular Wilt Disease.</title>
        <authorList>
            <person name="Guo L."/>
            <person name="Han L."/>
            <person name="Yang L."/>
            <person name="Zeng H."/>
            <person name="Fan D."/>
            <person name="Zhu Y."/>
            <person name="Feng Y."/>
            <person name="Wang G."/>
            <person name="Peng C."/>
            <person name="Jiang X."/>
            <person name="Zhou D."/>
            <person name="Ni P."/>
            <person name="Liang C."/>
            <person name="Liu L."/>
            <person name="Wang J."/>
            <person name="Mao C."/>
            <person name="Fang X."/>
            <person name="Peng M."/>
            <person name="Huang J."/>
        </authorList>
    </citation>
    <scope>NUCLEOTIDE SEQUENCE [LARGE SCALE GENOMIC DNA]</scope>
    <source>
        <strain evidence="6">race 1</strain>
    </source>
</reference>
<dbReference type="HOGENOM" id="CLU_006586_10_5_1"/>
<keyword evidence="3" id="KW-0732">Signal</keyword>
<dbReference type="GO" id="GO:0016787">
    <property type="term" value="F:hydrolase activity"/>
    <property type="evidence" value="ECO:0007669"/>
    <property type="project" value="UniProtKB-KW"/>
</dbReference>
<dbReference type="Proteomes" id="UP000016928">
    <property type="component" value="Unassembled WGS sequence"/>
</dbReference>
<dbReference type="EC" id="3.1.1.-" evidence="3"/>
<dbReference type="STRING" id="1229664.N4U0J1"/>
<dbReference type="ESTHER" id="fusof-f9g5h7">
    <property type="family name" value="Fungal_carboxylesterase_lipase"/>
</dbReference>
<keyword evidence="2 3" id="KW-0378">Hydrolase</keyword>
<dbReference type="PANTHER" id="PTHR11559">
    <property type="entry name" value="CARBOXYLESTERASE"/>
    <property type="match status" value="1"/>
</dbReference>